<gene>
    <name evidence="2" type="ORF">G7B40_037655</name>
</gene>
<evidence type="ECO:0000313" key="2">
    <source>
        <dbReference type="EMBL" id="MDR9900237.1"/>
    </source>
</evidence>
<keyword evidence="1" id="KW-1133">Transmembrane helix</keyword>
<accession>A0AAP5IGW5</accession>
<protein>
    <submittedName>
        <fullName evidence="2">Uncharacterized protein</fullName>
    </submittedName>
</protein>
<keyword evidence="1" id="KW-0812">Transmembrane</keyword>
<dbReference type="Proteomes" id="UP000667802">
    <property type="component" value="Unassembled WGS sequence"/>
</dbReference>
<dbReference type="EMBL" id="JAALHA020000032">
    <property type="protein sequence ID" value="MDR9900237.1"/>
    <property type="molecule type" value="Genomic_DNA"/>
</dbReference>
<name>A0AAP5IGW5_9CYAN</name>
<dbReference type="AlphaFoldDB" id="A0AAP5IGW5"/>
<keyword evidence="3" id="KW-1185">Reference proteome</keyword>
<feature type="transmembrane region" description="Helical" evidence="1">
    <location>
        <begin position="61"/>
        <end position="81"/>
    </location>
</feature>
<evidence type="ECO:0000256" key="1">
    <source>
        <dbReference type="SAM" id="Phobius"/>
    </source>
</evidence>
<proteinExistence type="predicted"/>
<keyword evidence="1" id="KW-0472">Membrane</keyword>
<evidence type="ECO:0000313" key="3">
    <source>
        <dbReference type="Proteomes" id="UP000667802"/>
    </source>
</evidence>
<comment type="caution">
    <text evidence="2">The sequence shown here is derived from an EMBL/GenBank/DDBJ whole genome shotgun (WGS) entry which is preliminary data.</text>
</comment>
<organism evidence="2 3">
    <name type="scientific">Aetokthonos hydrillicola Thurmond2011</name>
    <dbReference type="NCBI Taxonomy" id="2712845"/>
    <lineage>
        <taxon>Bacteria</taxon>
        <taxon>Bacillati</taxon>
        <taxon>Cyanobacteriota</taxon>
        <taxon>Cyanophyceae</taxon>
        <taxon>Nostocales</taxon>
        <taxon>Hapalosiphonaceae</taxon>
        <taxon>Aetokthonos</taxon>
    </lineage>
</organism>
<reference evidence="3" key="1">
    <citation type="journal article" date="2021" name="Science">
        <title>Hunting the eagle killer: A cyanobacterial neurotoxin causes vacuolar myelinopathy.</title>
        <authorList>
            <person name="Breinlinger S."/>
            <person name="Phillips T.J."/>
            <person name="Haram B.N."/>
            <person name="Mares J."/>
            <person name="Martinez Yerena J.A."/>
            <person name="Hrouzek P."/>
            <person name="Sobotka R."/>
            <person name="Henderson W.M."/>
            <person name="Schmieder P."/>
            <person name="Williams S.M."/>
            <person name="Lauderdale J.D."/>
            <person name="Wilde H.D."/>
            <person name="Gerrin W."/>
            <person name="Kust A."/>
            <person name="Washington J.W."/>
            <person name="Wagner C."/>
            <person name="Geier B."/>
            <person name="Liebeke M."/>
            <person name="Enke H."/>
            <person name="Niedermeyer T.H.J."/>
            <person name="Wilde S.B."/>
        </authorList>
    </citation>
    <scope>NUCLEOTIDE SEQUENCE [LARGE SCALE GENOMIC DNA]</scope>
    <source>
        <strain evidence="3">Thurmond2011</strain>
    </source>
</reference>
<sequence>MKRCPWKAIALYRVYGADEVLYLVHPPYSEYWSDRSCAPSNLIQRLPPIKQSPNKEPSSMFAVNLAFIHEMTFASILLLSLHKPIQLFW</sequence>